<reference evidence="1 2" key="1">
    <citation type="journal article" date="2015" name="Stand. Genomic Sci.">
        <title>Genomic Encyclopedia of Bacterial and Archaeal Type Strains, Phase III: the genomes of soil and plant-associated and newly described type strains.</title>
        <authorList>
            <person name="Whitman W.B."/>
            <person name="Woyke T."/>
            <person name="Klenk H.P."/>
            <person name="Zhou Y."/>
            <person name="Lilburn T.G."/>
            <person name="Beck B.J."/>
            <person name="De Vos P."/>
            <person name="Vandamme P."/>
            <person name="Eisen J.A."/>
            <person name="Garrity G."/>
            <person name="Hugenholtz P."/>
            <person name="Kyrpides N.C."/>
        </authorList>
    </citation>
    <scope>NUCLEOTIDE SEQUENCE [LARGE SCALE GENOMIC DNA]</scope>
    <source>
        <strain evidence="1 2">VKM Ac-2538</strain>
    </source>
</reference>
<protein>
    <submittedName>
        <fullName evidence="1">Uncharacterized protein</fullName>
    </submittedName>
</protein>
<dbReference type="Proteomes" id="UP000295818">
    <property type="component" value="Unassembled WGS sequence"/>
</dbReference>
<proteinExistence type="predicted"/>
<accession>A0ABY2BIL8</accession>
<comment type="caution">
    <text evidence="1">The sequence shown here is derived from an EMBL/GenBank/DDBJ whole genome shotgun (WGS) entry which is preliminary data.</text>
</comment>
<sequence length="144" mass="15128">MVTSSGPATVPAWSFTAKGLSRPIVVLAVSKDVLKPRVEPVPPPGLAELEPSLLQGESLTRIDDRTLTFTLNHGACEPDLRAHVLEFEDLVVIGGSHGPVLADTACRAVLLRKAAVVTLAVPLGDRAVISAATGVRLTLDRPPK</sequence>
<keyword evidence="2" id="KW-1185">Reference proteome</keyword>
<evidence type="ECO:0000313" key="2">
    <source>
        <dbReference type="Proteomes" id="UP000295818"/>
    </source>
</evidence>
<name>A0ABY2BIL8_9ACTN</name>
<organism evidence="1 2">
    <name type="scientific">Kribbella orskensis</name>
    <dbReference type="NCBI Taxonomy" id="2512216"/>
    <lineage>
        <taxon>Bacteria</taxon>
        <taxon>Bacillati</taxon>
        <taxon>Actinomycetota</taxon>
        <taxon>Actinomycetes</taxon>
        <taxon>Propionibacteriales</taxon>
        <taxon>Kribbellaceae</taxon>
        <taxon>Kribbella</taxon>
    </lineage>
</organism>
<gene>
    <name evidence="1" type="ORF">EV644_1077</name>
</gene>
<evidence type="ECO:0000313" key="1">
    <source>
        <dbReference type="EMBL" id="TCO21686.1"/>
    </source>
</evidence>
<dbReference type="EMBL" id="SLWM01000007">
    <property type="protein sequence ID" value="TCO21686.1"/>
    <property type="molecule type" value="Genomic_DNA"/>
</dbReference>